<sequence>MAVTSFPVMDLVSSTSTSTCLDKCAKLDAILLRASAFLFLLRGTWLIDRVLNPLTKPLAISSRPAASGRDMTCLMGWSVITAIGCA</sequence>
<dbReference type="EMBL" id="BKCJ011068250">
    <property type="protein sequence ID" value="GFC78971.1"/>
    <property type="molecule type" value="Genomic_DNA"/>
</dbReference>
<proteinExistence type="predicted"/>
<reference evidence="1" key="1">
    <citation type="journal article" date="2019" name="Sci. Rep.">
        <title>Draft genome of Tanacetum cinerariifolium, the natural source of mosquito coil.</title>
        <authorList>
            <person name="Yamashiro T."/>
            <person name="Shiraishi A."/>
            <person name="Satake H."/>
            <person name="Nakayama K."/>
        </authorList>
    </citation>
    <scope>NUCLEOTIDE SEQUENCE</scope>
</reference>
<dbReference type="AlphaFoldDB" id="A0A699R7J1"/>
<accession>A0A699R7J1</accession>
<comment type="caution">
    <text evidence="1">The sequence shown here is derived from an EMBL/GenBank/DDBJ whole genome shotgun (WGS) entry which is preliminary data.</text>
</comment>
<protein>
    <submittedName>
        <fullName evidence="1">Uncharacterized protein</fullName>
    </submittedName>
</protein>
<name>A0A699R7J1_TANCI</name>
<organism evidence="1">
    <name type="scientific">Tanacetum cinerariifolium</name>
    <name type="common">Dalmatian daisy</name>
    <name type="synonym">Chrysanthemum cinerariifolium</name>
    <dbReference type="NCBI Taxonomy" id="118510"/>
    <lineage>
        <taxon>Eukaryota</taxon>
        <taxon>Viridiplantae</taxon>
        <taxon>Streptophyta</taxon>
        <taxon>Embryophyta</taxon>
        <taxon>Tracheophyta</taxon>
        <taxon>Spermatophyta</taxon>
        <taxon>Magnoliopsida</taxon>
        <taxon>eudicotyledons</taxon>
        <taxon>Gunneridae</taxon>
        <taxon>Pentapetalae</taxon>
        <taxon>asterids</taxon>
        <taxon>campanulids</taxon>
        <taxon>Asterales</taxon>
        <taxon>Asteraceae</taxon>
        <taxon>Asteroideae</taxon>
        <taxon>Anthemideae</taxon>
        <taxon>Anthemidinae</taxon>
        <taxon>Tanacetum</taxon>
    </lineage>
</organism>
<evidence type="ECO:0000313" key="1">
    <source>
        <dbReference type="EMBL" id="GFC78971.1"/>
    </source>
</evidence>
<gene>
    <name evidence="1" type="ORF">Tci_850941</name>
</gene>